<dbReference type="EMBL" id="JACADJ010000002">
    <property type="protein sequence ID" value="NWH03586.1"/>
    <property type="molecule type" value="Genomic_DNA"/>
</dbReference>
<reference evidence="2 3" key="1">
    <citation type="submission" date="2020-06" db="EMBL/GenBank/DDBJ databases">
        <title>High-quality draft genome of sulfate reducer Desulfobacter latus type strain AcrS2 isolated from marine sediment.</title>
        <authorList>
            <person name="Hoppe M."/>
            <person name="Larsen C.K."/>
            <person name="Marshall I.P.G."/>
            <person name="Schramm A."/>
            <person name="Marietou A.G."/>
        </authorList>
    </citation>
    <scope>NUCLEOTIDE SEQUENCE [LARGE SCALE GENOMIC DNA]</scope>
    <source>
        <strain evidence="2 3">AcRS2</strain>
    </source>
</reference>
<dbReference type="RefSeq" id="WP_178365030.1">
    <property type="nucleotide sequence ID" value="NZ_JACADJ010000002.1"/>
</dbReference>
<feature type="domain" description="HD-GYP" evidence="1">
    <location>
        <begin position="132"/>
        <end position="349"/>
    </location>
</feature>
<organism evidence="2 3">
    <name type="scientific">Desulfobacter latus</name>
    <dbReference type="NCBI Taxonomy" id="2292"/>
    <lineage>
        <taxon>Bacteria</taxon>
        <taxon>Pseudomonadati</taxon>
        <taxon>Thermodesulfobacteriota</taxon>
        <taxon>Desulfobacteria</taxon>
        <taxon>Desulfobacterales</taxon>
        <taxon>Desulfobacteraceae</taxon>
        <taxon>Desulfobacter</taxon>
    </lineage>
</organism>
<proteinExistence type="predicted"/>
<dbReference type="Gene3D" id="1.10.3210.10">
    <property type="entry name" value="Hypothetical protein af1432"/>
    <property type="match status" value="1"/>
</dbReference>
<dbReference type="PANTHER" id="PTHR43155:SF2">
    <property type="entry name" value="CYCLIC DI-GMP PHOSPHODIESTERASE PA4108"/>
    <property type="match status" value="1"/>
</dbReference>
<comment type="caution">
    <text evidence="2">The sequence shown here is derived from an EMBL/GenBank/DDBJ whole genome shotgun (WGS) entry which is preliminary data.</text>
</comment>
<accession>A0A850T895</accession>
<dbReference type="SUPFAM" id="SSF109604">
    <property type="entry name" value="HD-domain/PDEase-like"/>
    <property type="match status" value="1"/>
</dbReference>
<evidence type="ECO:0000313" key="2">
    <source>
        <dbReference type="EMBL" id="NWH03586.1"/>
    </source>
</evidence>
<dbReference type="InterPro" id="IPR037522">
    <property type="entry name" value="HD_GYP_dom"/>
</dbReference>
<name>A0A850T895_9BACT</name>
<evidence type="ECO:0000313" key="3">
    <source>
        <dbReference type="Proteomes" id="UP000553343"/>
    </source>
</evidence>
<evidence type="ECO:0000259" key="1">
    <source>
        <dbReference type="PROSITE" id="PS51832"/>
    </source>
</evidence>
<dbReference type="PANTHER" id="PTHR43155">
    <property type="entry name" value="CYCLIC DI-GMP PHOSPHODIESTERASE PA4108-RELATED"/>
    <property type="match status" value="1"/>
</dbReference>
<dbReference type="PROSITE" id="PS51832">
    <property type="entry name" value="HD_GYP"/>
    <property type="match status" value="1"/>
</dbReference>
<gene>
    <name evidence="2" type="ORF">HXW94_01015</name>
</gene>
<dbReference type="Proteomes" id="UP000553343">
    <property type="component" value="Unassembled WGS sequence"/>
</dbReference>
<keyword evidence="3" id="KW-1185">Reference proteome</keyword>
<dbReference type="SMART" id="SM00471">
    <property type="entry name" value="HDc"/>
    <property type="match status" value="1"/>
</dbReference>
<dbReference type="AlphaFoldDB" id="A0A850T895"/>
<sequence>MDLKTEYFDDGSSFYPIDPLMLNPEYLEEFAIFERYPKKDNLYRFRCLIMDFDSTPIETVIKLLKSWKVVYIHKKHLTSYEAHIKENLGYILMLDKLETKKKTKVFTQVSTNVIKDVFDSHYNDSVISPKAIEKVEKLVSQVIDFISDSNSLECLAELIGHDYNTHVHSIKVGWILAAFINANKDLFKASYDLDLKSLLIKATVAGFMHDIGKIKIPENILNKRGKLDNLEYITVQSHTSYSLSLLFESGLPKFAMQAILYHHESEDGSGYPCGLKGDQIPLIAKAIHIIDVFEALTAERPYKKAKTPFEALRIMMGENPQVEVLNKFEQEARQNKKAPIEAIVRNERDVKIQRLKERMMLEEEAKKRVEVRLKLRDRGMAHCFDKELMKRFIITINESKSFNLSELI</sequence>
<dbReference type="InterPro" id="IPR003607">
    <property type="entry name" value="HD/PDEase_dom"/>
</dbReference>
<dbReference type="Pfam" id="PF13487">
    <property type="entry name" value="HD_5"/>
    <property type="match status" value="1"/>
</dbReference>
<protein>
    <submittedName>
        <fullName evidence="2">HD domain-containing protein</fullName>
    </submittedName>
</protein>
<dbReference type="CDD" id="cd00077">
    <property type="entry name" value="HDc"/>
    <property type="match status" value="1"/>
</dbReference>